<evidence type="ECO:0000313" key="2">
    <source>
        <dbReference type="EMBL" id="EFX66141.1"/>
    </source>
</evidence>
<evidence type="ECO:0000256" key="1">
    <source>
        <dbReference type="SAM" id="MobiDB-lite"/>
    </source>
</evidence>
<feature type="region of interest" description="Disordered" evidence="1">
    <location>
        <begin position="86"/>
        <end position="139"/>
    </location>
</feature>
<accession>E9HQ46</accession>
<dbReference type="OrthoDB" id="6370347at2759"/>
<proteinExistence type="predicted"/>
<dbReference type="InParanoid" id="E9HQ46"/>
<dbReference type="KEGG" id="dpx:DAPPUDRAFT_116680"/>
<name>E9HQ46_DAPPU</name>
<feature type="compositionally biased region" description="Basic and acidic residues" evidence="1">
    <location>
        <begin position="21"/>
        <end position="40"/>
    </location>
</feature>
<reference evidence="2 3" key="1">
    <citation type="journal article" date="2011" name="Science">
        <title>The ecoresponsive genome of Daphnia pulex.</title>
        <authorList>
            <person name="Colbourne J.K."/>
            <person name="Pfrender M.E."/>
            <person name="Gilbert D."/>
            <person name="Thomas W.K."/>
            <person name="Tucker A."/>
            <person name="Oakley T.H."/>
            <person name="Tokishita S."/>
            <person name="Aerts A."/>
            <person name="Arnold G.J."/>
            <person name="Basu M.K."/>
            <person name="Bauer D.J."/>
            <person name="Caceres C.E."/>
            <person name="Carmel L."/>
            <person name="Casola C."/>
            <person name="Choi J.H."/>
            <person name="Detter J.C."/>
            <person name="Dong Q."/>
            <person name="Dusheyko S."/>
            <person name="Eads B.D."/>
            <person name="Frohlich T."/>
            <person name="Geiler-Samerotte K.A."/>
            <person name="Gerlach D."/>
            <person name="Hatcher P."/>
            <person name="Jogdeo S."/>
            <person name="Krijgsveld J."/>
            <person name="Kriventseva E.V."/>
            <person name="Kultz D."/>
            <person name="Laforsch C."/>
            <person name="Lindquist E."/>
            <person name="Lopez J."/>
            <person name="Manak J.R."/>
            <person name="Muller J."/>
            <person name="Pangilinan J."/>
            <person name="Patwardhan R.P."/>
            <person name="Pitluck S."/>
            <person name="Pritham E.J."/>
            <person name="Rechtsteiner A."/>
            <person name="Rho M."/>
            <person name="Rogozin I.B."/>
            <person name="Sakarya O."/>
            <person name="Salamov A."/>
            <person name="Schaack S."/>
            <person name="Shapiro H."/>
            <person name="Shiga Y."/>
            <person name="Skalitzky C."/>
            <person name="Smith Z."/>
            <person name="Souvorov A."/>
            <person name="Sung W."/>
            <person name="Tang Z."/>
            <person name="Tsuchiya D."/>
            <person name="Tu H."/>
            <person name="Vos H."/>
            <person name="Wang M."/>
            <person name="Wolf Y.I."/>
            <person name="Yamagata H."/>
            <person name="Yamada T."/>
            <person name="Ye Y."/>
            <person name="Shaw J.R."/>
            <person name="Andrews J."/>
            <person name="Crease T.J."/>
            <person name="Tang H."/>
            <person name="Lucas S.M."/>
            <person name="Robertson H.M."/>
            <person name="Bork P."/>
            <person name="Koonin E.V."/>
            <person name="Zdobnov E.M."/>
            <person name="Grigoriev I.V."/>
            <person name="Lynch M."/>
            <person name="Boore J.L."/>
        </authorList>
    </citation>
    <scope>NUCLEOTIDE SEQUENCE [LARGE SCALE GENOMIC DNA]</scope>
</reference>
<organism evidence="2 3">
    <name type="scientific">Daphnia pulex</name>
    <name type="common">Water flea</name>
    <dbReference type="NCBI Taxonomy" id="6669"/>
    <lineage>
        <taxon>Eukaryota</taxon>
        <taxon>Metazoa</taxon>
        <taxon>Ecdysozoa</taxon>
        <taxon>Arthropoda</taxon>
        <taxon>Crustacea</taxon>
        <taxon>Branchiopoda</taxon>
        <taxon>Diplostraca</taxon>
        <taxon>Cladocera</taxon>
        <taxon>Anomopoda</taxon>
        <taxon>Daphniidae</taxon>
        <taxon>Daphnia</taxon>
    </lineage>
</organism>
<dbReference type="EMBL" id="GL732714">
    <property type="protein sequence ID" value="EFX66141.1"/>
    <property type="molecule type" value="Genomic_DNA"/>
</dbReference>
<dbReference type="HOGENOM" id="CLU_1847131_0_0_1"/>
<gene>
    <name evidence="2" type="ORF">DAPPUDRAFT_116680</name>
</gene>
<keyword evidence="3" id="KW-1185">Reference proteome</keyword>
<dbReference type="Proteomes" id="UP000000305">
    <property type="component" value="Unassembled WGS sequence"/>
</dbReference>
<feature type="compositionally biased region" description="Polar residues" evidence="1">
    <location>
        <begin position="1"/>
        <end position="18"/>
    </location>
</feature>
<feature type="compositionally biased region" description="Basic residues" evidence="1">
    <location>
        <begin position="118"/>
        <end position="128"/>
    </location>
</feature>
<feature type="region of interest" description="Disordered" evidence="1">
    <location>
        <begin position="1"/>
        <end position="64"/>
    </location>
</feature>
<protein>
    <submittedName>
        <fullName evidence="2">Uncharacterized protein</fullName>
    </submittedName>
</protein>
<sequence>MYSYNIENPVSSSLNDSQLDPFKERDNDQDADMKNLEHGNENNSSESDYEENKERDIHELGAKEEMPIVEANVQLVSERNVTNAPLVGVHPEVEPENERGQMLPQENNEAPFAEAFPRRSRRTRKNVKRLAYQHPTTRP</sequence>
<evidence type="ECO:0000313" key="3">
    <source>
        <dbReference type="Proteomes" id="UP000000305"/>
    </source>
</evidence>
<feature type="compositionally biased region" description="Basic and acidic residues" evidence="1">
    <location>
        <begin position="50"/>
        <end position="64"/>
    </location>
</feature>
<dbReference type="AlphaFoldDB" id="E9HQ46"/>